<dbReference type="AlphaFoldDB" id="A0A1Y1IC03"/>
<organism evidence="1 2">
    <name type="scientific">Klebsormidium nitens</name>
    <name type="common">Green alga</name>
    <name type="synonym">Ulothrix nitens</name>
    <dbReference type="NCBI Taxonomy" id="105231"/>
    <lineage>
        <taxon>Eukaryota</taxon>
        <taxon>Viridiplantae</taxon>
        <taxon>Streptophyta</taxon>
        <taxon>Klebsormidiophyceae</taxon>
        <taxon>Klebsormidiales</taxon>
        <taxon>Klebsormidiaceae</taxon>
        <taxon>Klebsormidium</taxon>
    </lineage>
</organism>
<name>A0A1Y1IC03_KLENI</name>
<dbReference type="EMBL" id="DF237228">
    <property type="protein sequence ID" value="GAQ86267.1"/>
    <property type="molecule type" value="Genomic_DNA"/>
</dbReference>
<protein>
    <submittedName>
        <fullName evidence="1">Uncharacterized protein</fullName>
    </submittedName>
</protein>
<proteinExistence type="predicted"/>
<reference evidence="1 2" key="1">
    <citation type="journal article" date="2014" name="Nat. Commun.">
        <title>Klebsormidium flaccidum genome reveals primary factors for plant terrestrial adaptation.</title>
        <authorList>
            <person name="Hori K."/>
            <person name="Maruyama F."/>
            <person name="Fujisawa T."/>
            <person name="Togashi T."/>
            <person name="Yamamoto N."/>
            <person name="Seo M."/>
            <person name="Sato S."/>
            <person name="Yamada T."/>
            <person name="Mori H."/>
            <person name="Tajima N."/>
            <person name="Moriyama T."/>
            <person name="Ikeuchi M."/>
            <person name="Watanabe M."/>
            <person name="Wada H."/>
            <person name="Kobayashi K."/>
            <person name="Saito M."/>
            <person name="Masuda T."/>
            <person name="Sasaki-Sekimoto Y."/>
            <person name="Mashiguchi K."/>
            <person name="Awai K."/>
            <person name="Shimojima M."/>
            <person name="Masuda S."/>
            <person name="Iwai M."/>
            <person name="Nobusawa T."/>
            <person name="Narise T."/>
            <person name="Kondo S."/>
            <person name="Saito H."/>
            <person name="Sato R."/>
            <person name="Murakawa M."/>
            <person name="Ihara Y."/>
            <person name="Oshima-Yamada Y."/>
            <person name="Ohtaka K."/>
            <person name="Satoh M."/>
            <person name="Sonobe K."/>
            <person name="Ishii M."/>
            <person name="Ohtani R."/>
            <person name="Kanamori-Sato M."/>
            <person name="Honoki R."/>
            <person name="Miyazaki D."/>
            <person name="Mochizuki H."/>
            <person name="Umetsu J."/>
            <person name="Higashi K."/>
            <person name="Shibata D."/>
            <person name="Kamiya Y."/>
            <person name="Sato N."/>
            <person name="Nakamura Y."/>
            <person name="Tabata S."/>
            <person name="Ida S."/>
            <person name="Kurokawa K."/>
            <person name="Ohta H."/>
        </authorList>
    </citation>
    <scope>NUCLEOTIDE SEQUENCE [LARGE SCALE GENOMIC DNA]</scope>
    <source>
        <strain evidence="1 2">NIES-2285</strain>
    </source>
</reference>
<accession>A0A1Y1IC03</accession>
<gene>
    <name evidence="1" type="ORF">KFL_002790150</name>
</gene>
<evidence type="ECO:0000313" key="1">
    <source>
        <dbReference type="EMBL" id="GAQ86267.1"/>
    </source>
</evidence>
<keyword evidence="2" id="KW-1185">Reference proteome</keyword>
<evidence type="ECO:0000313" key="2">
    <source>
        <dbReference type="Proteomes" id="UP000054558"/>
    </source>
</evidence>
<dbReference type="Proteomes" id="UP000054558">
    <property type="component" value="Unassembled WGS sequence"/>
</dbReference>
<sequence length="476" mass="52922">MATKALPKEGSFLLCAKDEVTGEQLTVRVRADRIDAGRAEELLESEYSEFYSEPEESGLPEEALGGIAGVVVLDVDTCSSGLKNFKQWLWKGISSLTGLDEEEKRDLRRLAKDLEMGQLERQLANKKARVSDVLPVPVPEAGAAARALSERDNHSAAAADEQGHDSLVTEKIAKDLDGEYDSYTAGLETIVLGYTRALSKLTVAELQSYCKAYNINLHVTKKEDSRHIFTKRYYTSFVTAPEAVEHFEVSNGQPLVAGKEVEQTLPALRRWWPYMEKHGVKFYEPQITSQTSGIQLQSVFRANQGVTPPVTLSGSPDVILSGRRRGDDGEWLRPAIFDDEGHRTPREDGTLTNWKTALTKEELRLALEESPAVIEAKPSDSALAAAQLFSGTMCANAFASGPVIMVRTDFFREYDICAPEDRHLTLYRDLPANVALPFIIKWLKTPKHLLPHRCAAGRLFICGALIALEPKQRRRH</sequence>